<dbReference type="OrthoDB" id="10295740at2759"/>
<accession>M2XT08</accession>
<name>M2XT08_GALSU</name>
<dbReference type="RefSeq" id="XP_005703313.1">
    <property type="nucleotide sequence ID" value="XM_005703256.1"/>
</dbReference>
<dbReference type="GeneID" id="17085746"/>
<reference evidence="2" key="1">
    <citation type="journal article" date="2013" name="Science">
        <title>Gene transfer from bacteria and archaea facilitated evolution of an extremophilic eukaryote.</title>
        <authorList>
            <person name="Schonknecht G."/>
            <person name="Chen W.H."/>
            <person name="Ternes C.M."/>
            <person name="Barbier G.G."/>
            <person name="Shrestha R.P."/>
            <person name="Stanke M."/>
            <person name="Brautigam A."/>
            <person name="Baker B.J."/>
            <person name="Banfield J.F."/>
            <person name="Garavito R.M."/>
            <person name="Carr K."/>
            <person name="Wilkerson C."/>
            <person name="Rensing S.A."/>
            <person name="Gagneul D."/>
            <person name="Dickenson N.E."/>
            <person name="Oesterhelt C."/>
            <person name="Lercher M.J."/>
            <person name="Weber A.P."/>
        </authorList>
    </citation>
    <scope>NUCLEOTIDE SEQUENCE [LARGE SCALE GENOMIC DNA]</scope>
    <source>
        <strain evidence="2">074W</strain>
    </source>
</reference>
<protein>
    <submittedName>
        <fullName evidence="1">Uncharacterized protein</fullName>
    </submittedName>
</protein>
<dbReference type="Proteomes" id="UP000030680">
    <property type="component" value="Unassembled WGS sequence"/>
</dbReference>
<gene>
    <name evidence="1" type="ORF">Gasu_55850</name>
</gene>
<dbReference type="Gramene" id="EME26793">
    <property type="protein sequence ID" value="EME26793"/>
    <property type="gene ID" value="Gasu_55850"/>
</dbReference>
<dbReference type="EMBL" id="KB454542">
    <property type="protein sequence ID" value="EME26793.1"/>
    <property type="molecule type" value="Genomic_DNA"/>
</dbReference>
<dbReference type="KEGG" id="gsl:Gasu_55850"/>
<dbReference type="AlphaFoldDB" id="M2XT08"/>
<sequence length="119" mass="13333">MSNLYSLVHQGRERLNQAYETGKAHSLLTVEQLKSFDENITQHTKGFLEQSCIALKHSYPFLITGLSAAVIFYPSLKVWGARTAFRNSFVFGSITAVSLYPDFKQVVQGLDNVSQDTSQ</sequence>
<proteinExistence type="predicted"/>
<organism evidence="1 2">
    <name type="scientific">Galdieria sulphuraria</name>
    <name type="common">Red alga</name>
    <dbReference type="NCBI Taxonomy" id="130081"/>
    <lineage>
        <taxon>Eukaryota</taxon>
        <taxon>Rhodophyta</taxon>
        <taxon>Bangiophyceae</taxon>
        <taxon>Galdieriales</taxon>
        <taxon>Galdieriaceae</taxon>
        <taxon>Galdieria</taxon>
    </lineage>
</organism>
<keyword evidence="2" id="KW-1185">Reference proteome</keyword>
<evidence type="ECO:0000313" key="2">
    <source>
        <dbReference type="Proteomes" id="UP000030680"/>
    </source>
</evidence>
<evidence type="ECO:0000313" key="1">
    <source>
        <dbReference type="EMBL" id="EME26793.1"/>
    </source>
</evidence>